<protein>
    <submittedName>
        <fullName evidence="2">Uncharacterized protein</fullName>
    </submittedName>
</protein>
<dbReference type="EMBL" id="QZCG01000001">
    <property type="protein sequence ID" value="RJE89386.1"/>
    <property type="molecule type" value="Genomic_DNA"/>
</dbReference>
<name>A0A418T8D7_9RHOB</name>
<comment type="caution">
    <text evidence="2">The sequence shown here is derived from an EMBL/GenBank/DDBJ whole genome shotgun (WGS) entry which is preliminary data.</text>
</comment>
<evidence type="ECO:0000313" key="3">
    <source>
        <dbReference type="Proteomes" id="UP000284202"/>
    </source>
</evidence>
<accession>A0A418T8D7</accession>
<sequence length="60" mass="6488">MHGNSPDRGLRGSHGQDGVRKAPNDYISTHADTARGRGRVRSEPGNRINLLICISCNDMG</sequence>
<feature type="compositionally biased region" description="Basic and acidic residues" evidence="1">
    <location>
        <begin position="32"/>
        <end position="42"/>
    </location>
</feature>
<keyword evidence="3" id="KW-1185">Reference proteome</keyword>
<gene>
    <name evidence="2" type="ORF">D3P04_01775</name>
</gene>
<evidence type="ECO:0000256" key="1">
    <source>
        <dbReference type="SAM" id="MobiDB-lite"/>
    </source>
</evidence>
<organism evidence="2 3">
    <name type="scientific">Paracoccus onubensis</name>
    <dbReference type="NCBI Taxonomy" id="1675788"/>
    <lineage>
        <taxon>Bacteria</taxon>
        <taxon>Pseudomonadati</taxon>
        <taxon>Pseudomonadota</taxon>
        <taxon>Alphaproteobacteria</taxon>
        <taxon>Rhodobacterales</taxon>
        <taxon>Paracoccaceae</taxon>
        <taxon>Paracoccus</taxon>
    </lineage>
</organism>
<evidence type="ECO:0000313" key="2">
    <source>
        <dbReference type="EMBL" id="RJE89386.1"/>
    </source>
</evidence>
<dbReference type="AlphaFoldDB" id="A0A418T8D7"/>
<feature type="region of interest" description="Disordered" evidence="1">
    <location>
        <begin position="1"/>
        <end position="42"/>
    </location>
</feature>
<proteinExistence type="predicted"/>
<reference evidence="3" key="1">
    <citation type="submission" date="2018-09" db="EMBL/GenBank/DDBJ databases">
        <title>Acidovorax cavernicola nov. sp. isolated from Gruta de las Maravillas (Aracena, Spain).</title>
        <authorList>
            <person name="Jurado V."/>
            <person name="Gutierrez-Patricio S."/>
            <person name="Gonzalez-Pimentel J.L."/>
            <person name="Miller A.Z."/>
            <person name="Laiz L."/>
            <person name="Saiz-Jimenez C."/>
        </authorList>
    </citation>
    <scope>NUCLEOTIDE SEQUENCE [LARGE SCALE GENOMIC DNA]</scope>
    <source>
        <strain evidence="3">1011MAR3C25</strain>
    </source>
</reference>
<dbReference type="Proteomes" id="UP000284202">
    <property type="component" value="Unassembled WGS sequence"/>
</dbReference>